<dbReference type="PANTHER" id="PTHR34071">
    <property type="entry name" value="5-NITROIMIDAZOLE ANTIBIOTICS RESISTANCE PROTEIN, NIMA-FAMILY-RELATED PROTEIN-RELATED"/>
    <property type="match status" value="1"/>
</dbReference>
<name>A0A934KH75_9BACT</name>
<organism evidence="1 2">
    <name type="scientific">Candidatus Amunia macphersoniae</name>
    <dbReference type="NCBI Taxonomy" id="3127014"/>
    <lineage>
        <taxon>Bacteria</taxon>
        <taxon>Bacillati</taxon>
        <taxon>Candidatus Dormiibacterota</taxon>
        <taxon>Candidatus Dormibacteria</taxon>
        <taxon>Candidatus Aeolococcales</taxon>
        <taxon>Candidatus Aeolococcaceae</taxon>
        <taxon>Candidatus Amunia</taxon>
    </lineage>
</organism>
<evidence type="ECO:0000313" key="1">
    <source>
        <dbReference type="EMBL" id="MBJ7608701.1"/>
    </source>
</evidence>
<gene>
    <name evidence="1" type="ORF">JF887_04620</name>
</gene>
<dbReference type="Gene3D" id="2.30.110.10">
    <property type="entry name" value="Electron Transport, Fmn-binding Protein, Chain A"/>
    <property type="match status" value="1"/>
</dbReference>
<evidence type="ECO:0000313" key="2">
    <source>
        <dbReference type="Proteomes" id="UP000614410"/>
    </source>
</evidence>
<dbReference type="SUPFAM" id="SSF50475">
    <property type="entry name" value="FMN-binding split barrel"/>
    <property type="match status" value="1"/>
</dbReference>
<comment type="caution">
    <text evidence="1">The sequence shown here is derived from an EMBL/GenBank/DDBJ whole genome shotgun (WGS) entry which is preliminary data.</text>
</comment>
<dbReference type="Proteomes" id="UP000614410">
    <property type="component" value="Unassembled WGS sequence"/>
</dbReference>
<dbReference type="PANTHER" id="PTHR34071:SF2">
    <property type="entry name" value="FLAVIN-NUCLEOTIDE-BINDING PROTEIN"/>
    <property type="match status" value="1"/>
</dbReference>
<dbReference type="InterPro" id="IPR012349">
    <property type="entry name" value="Split_barrel_FMN-bd"/>
</dbReference>
<accession>A0A934KH75</accession>
<reference evidence="1 2" key="1">
    <citation type="submission" date="2020-10" db="EMBL/GenBank/DDBJ databases">
        <title>Ca. Dormibacterota MAGs.</title>
        <authorList>
            <person name="Montgomery K."/>
        </authorList>
    </citation>
    <scope>NUCLEOTIDE SEQUENCE [LARGE SCALE GENOMIC DNA]</scope>
    <source>
        <strain evidence="1">Mitchell_Peninsula_5</strain>
    </source>
</reference>
<protein>
    <submittedName>
        <fullName evidence="1">Pyridoxamine 5'-phosphate oxidase family protein</fullName>
    </submittedName>
</protein>
<dbReference type="Pfam" id="PF12900">
    <property type="entry name" value="Pyridox_ox_2"/>
    <property type="match status" value="1"/>
</dbReference>
<dbReference type="InterPro" id="IPR024747">
    <property type="entry name" value="Pyridox_Oxase-rel"/>
</dbReference>
<dbReference type="EMBL" id="JAEKNN010000023">
    <property type="protein sequence ID" value="MBJ7608701.1"/>
    <property type="molecule type" value="Genomic_DNA"/>
</dbReference>
<sequence>MPTDPNLEHGRHPERGVADGAIIRAILESQLICHVAFTVDGWPYAVPTVHALDGDHLLIHGSTLSRMLGGLAEGVPACVTVTAVDGIVAARSAFNHSINYRSAMVFGTATPIRDHDHKVSALRAIVEHVLPGRWAEVRPPTVQELRATEIVSIPLGRATAKVRGGGPVDTPADGRRQVWSGVIPVQMLLGTPTHVPDDVAKLPLPDSVASVIESTGQ</sequence>
<proteinExistence type="predicted"/>
<dbReference type="AlphaFoldDB" id="A0A934KH75"/>